<sequence length="63" mass="7239">MQYKIEQIGAQFTDKDILNLESRFSKYADEQGYKFHSVFQIQKPGCLGIGTPTTTYLAVYVKE</sequence>
<dbReference type="AlphaFoldDB" id="A0A7K1T1N2"/>
<evidence type="ECO:0008006" key="3">
    <source>
        <dbReference type="Google" id="ProtNLM"/>
    </source>
</evidence>
<reference evidence="1 2" key="1">
    <citation type="submission" date="2019-12" db="EMBL/GenBank/DDBJ databases">
        <title>Mucilaginibacter sp. HMF7410 genome sequencing and assembly.</title>
        <authorList>
            <person name="Kang H."/>
            <person name="Cha I."/>
            <person name="Kim H."/>
            <person name="Joh K."/>
        </authorList>
    </citation>
    <scope>NUCLEOTIDE SEQUENCE [LARGE SCALE GENOMIC DNA]</scope>
    <source>
        <strain evidence="1 2">HMF7410</strain>
    </source>
</reference>
<evidence type="ECO:0000313" key="1">
    <source>
        <dbReference type="EMBL" id="MVN23492.1"/>
    </source>
</evidence>
<organism evidence="1 2">
    <name type="scientific">Mucilaginibacter arboris</name>
    <dbReference type="NCBI Taxonomy" id="2682090"/>
    <lineage>
        <taxon>Bacteria</taxon>
        <taxon>Pseudomonadati</taxon>
        <taxon>Bacteroidota</taxon>
        <taxon>Sphingobacteriia</taxon>
        <taxon>Sphingobacteriales</taxon>
        <taxon>Sphingobacteriaceae</taxon>
        <taxon>Mucilaginibacter</taxon>
    </lineage>
</organism>
<dbReference type="RefSeq" id="WP_157569804.1">
    <property type="nucleotide sequence ID" value="NZ_WPIK01000030.1"/>
</dbReference>
<comment type="caution">
    <text evidence="1">The sequence shown here is derived from an EMBL/GenBank/DDBJ whole genome shotgun (WGS) entry which is preliminary data.</text>
</comment>
<proteinExistence type="predicted"/>
<evidence type="ECO:0000313" key="2">
    <source>
        <dbReference type="Proteomes" id="UP000462014"/>
    </source>
</evidence>
<name>A0A7K1T1N2_9SPHI</name>
<accession>A0A7K1T1N2</accession>
<gene>
    <name evidence="1" type="ORF">GO621_18365</name>
</gene>
<keyword evidence="2" id="KW-1185">Reference proteome</keyword>
<dbReference type="EMBL" id="WPIK01000030">
    <property type="protein sequence ID" value="MVN23492.1"/>
    <property type="molecule type" value="Genomic_DNA"/>
</dbReference>
<dbReference type="Proteomes" id="UP000462014">
    <property type="component" value="Unassembled WGS sequence"/>
</dbReference>
<protein>
    <recommendedName>
        <fullName evidence="3">DUF4177 domain-containing protein</fullName>
    </recommendedName>
</protein>